<protein>
    <submittedName>
        <fullName evidence="1">Uncharacterized protein</fullName>
    </submittedName>
</protein>
<name>A0A0L8FKF0_OCTBM</name>
<proteinExistence type="predicted"/>
<reference evidence="1" key="1">
    <citation type="submission" date="2015-07" db="EMBL/GenBank/DDBJ databases">
        <title>MeaNS - Measles Nucleotide Surveillance Program.</title>
        <authorList>
            <person name="Tran T."/>
            <person name="Druce J."/>
        </authorList>
    </citation>
    <scope>NUCLEOTIDE SEQUENCE</scope>
    <source>
        <strain evidence="1">UCB-OBI-ISO-001</strain>
        <tissue evidence="1">Gonad</tissue>
    </source>
</reference>
<gene>
    <name evidence="1" type="ORF">OCBIM_22016296mg</name>
</gene>
<accession>A0A0L8FKF0</accession>
<feature type="non-terminal residue" evidence="1">
    <location>
        <position position="92"/>
    </location>
</feature>
<sequence>MGINQTAHFSMETPVAISRRDDYLPLALTLCHMRRHLIQQKAWYPLDLAATVGPNLLSTSSYDTQIRSGQNSGSLYWKLIMSLPELDEQQTD</sequence>
<evidence type="ECO:0000313" key="1">
    <source>
        <dbReference type="EMBL" id="KOF65100.1"/>
    </source>
</evidence>
<dbReference type="AlphaFoldDB" id="A0A0L8FKF0"/>
<organism evidence="1">
    <name type="scientific">Octopus bimaculoides</name>
    <name type="common">California two-spotted octopus</name>
    <dbReference type="NCBI Taxonomy" id="37653"/>
    <lineage>
        <taxon>Eukaryota</taxon>
        <taxon>Metazoa</taxon>
        <taxon>Spiralia</taxon>
        <taxon>Lophotrochozoa</taxon>
        <taxon>Mollusca</taxon>
        <taxon>Cephalopoda</taxon>
        <taxon>Coleoidea</taxon>
        <taxon>Octopodiformes</taxon>
        <taxon>Octopoda</taxon>
        <taxon>Incirrata</taxon>
        <taxon>Octopodidae</taxon>
        <taxon>Octopus</taxon>
    </lineage>
</organism>
<dbReference type="EMBL" id="KQ429800">
    <property type="protein sequence ID" value="KOF65100.1"/>
    <property type="molecule type" value="Genomic_DNA"/>
</dbReference>